<comment type="caution">
    <text evidence="1">The sequence shown here is derived from an EMBL/GenBank/DDBJ whole genome shotgun (WGS) entry which is preliminary data.</text>
</comment>
<evidence type="ECO:0000313" key="3">
    <source>
        <dbReference type="Proteomes" id="UP000826656"/>
    </source>
</evidence>
<accession>A0ABQ7TXG0</accession>
<dbReference type="Proteomes" id="UP000826656">
    <property type="component" value="Unassembled WGS sequence"/>
</dbReference>
<organism evidence="1 3">
    <name type="scientific">Solanum tuberosum</name>
    <name type="common">Potato</name>
    <dbReference type="NCBI Taxonomy" id="4113"/>
    <lineage>
        <taxon>Eukaryota</taxon>
        <taxon>Viridiplantae</taxon>
        <taxon>Streptophyta</taxon>
        <taxon>Embryophyta</taxon>
        <taxon>Tracheophyta</taxon>
        <taxon>Spermatophyta</taxon>
        <taxon>Magnoliopsida</taxon>
        <taxon>eudicotyledons</taxon>
        <taxon>Gunneridae</taxon>
        <taxon>Pentapetalae</taxon>
        <taxon>asterids</taxon>
        <taxon>lamiids</taxon>
        <taxon>Solanales</taxon>
        <taxon>Solanaceae</taxon>
        <taxon>Solanoideae</taxon>
        <taxon>Solaneae</taxon>
        <taxon>Solanum</taxon>
    </lineage>
</organism>
<gene>
    <name evidence="2" type="ORF">KY290_006390</name>
    <name evidence="1" type="ORF">KY290_038094</name>
</gene>
<dbReference type="EMBL" id="JAIVGD010000028">
    <property type="protein sequence ID" value="KAH0739389.1"/>
    <property type="molecule type" value="Genomic_DNA"/>
</dbReference>
<keyword evidence="3" id="KW-1185">Reference proteome</keyword>
<protein>
    <recommendedName>
        <fullName evidence="4">Secreted protein</fullName>
    </recommendedName>
</protein>
<name>A0ABQ7TXG0_SOLTU</name>
<evidence type="ECO:0008006" key="4">
    <source>
        <dbReference type="Google" id="ProtNLM"/>
    </source>
</evidence>
<evidence type="ECO:0000313" key="1">
    <source>
        <dbReference type="EMBL" id="KAH0739389.1"/>
    </source>
</evidence>
<proteinExistence type="predicted"/>
<sequence>MLLRSGSSREENKMLLPFPLSFPALLIFPSNAGRAATGAGGRNLREDARLLGPFFRCNTGKRPLFVIPAAFQILY</sequence>
<reference evidence="1 3" key="1">
    <citation type="journal article" date="2021" name="bioRxiv">
        <title>Chromosome-scale and haplotype-resolved genome assembly of a tetraploid potato cultivar.</title>
        <authorList>
            <person name="Sun H."/>
            <person name="Jiao W.-B."/>
            <person name="Krause K."/>
            <person name="Campoy J.A."/>
            <person name="Goel M."/>
            <person name="Folz-Donahue K."/>
            <person name="Kukat C."/>
            <person name="Huettel B."/>
            <person name="Schneeberger K."/>
        </authorList>
    </citation>
    <scope>NUCLEOTIDE SEQUENCE [LARGE SCALE GENOMIC DNA]</scope>
    <source>
        <strain evidence="1">SolTubOtavaFocal</strain>
        <tissue evidence="1">Leaves</tissue>
    </source>
</reference>
<evidence type="ECO:0000313" key="2">
    <source>
        <dbReference type="EMBL" id="KAH0779963.1"/>
    </source>
</evidence>
<dbReference type="EMBL" id="JAIVGD010000002">
    <property type="protein sequence ID" value="KAH0779963.1"/>
    <property type="molecule type" value="Genomic_DNA"/>
</dbReference>